<accession>A0A1E5IMX0</accession>
<name>A0A1E5IMX0_ENDTX</name>
<dbReference type="InterPro" id="IPR027417">
    <property type="entry name" value="P-loop_NTPase"/>
</dbReference>
<proteinExistence type="predicted"/>
<protein>
    <recommendedName>
        <fullName evidence="3">Tr-type G domain-containing protein</fullName>
    </recommendedName>
</protein>
<evidence type="ECO:0000313" key="2">
    <source>
        <dbReference type="Proteomes" id="UP000095237"/>
    </source>
</evidence>
<dbReference type="SUPFAM" id="SSF52540">
    <property type="entry name" value="P-loop containing nucleoside triphosphate hydrolases"/>
    <property type="match status" value="1"/>
</dbReference>
<organism evidence="1 2">
    <name type="scientific">Endomicrobium trichonymphae</name>
    <dbReference type="NCBI Taxonomy" id="1408204"/>
    <lineage>
        <taxon>Bacteria</taxon>
        <taxon>Pseudomonadati</taxon>
        <taxon>Elusimicrobiota</taxon>
        <taxon>Endomicrobiia</taxon>
        <taxon>Endomicrobiales</taxon>
        <taxon>Endomicrobiaceae</taxon>
        <taxon>Candidatus Endomicrobiellum</taxon>
    </lineage>
</organism>
<evidence type="ECO:0008006" key="3">
    <source>
        <dbReference type="Google" id="ProtNLM"/>
    </source>
</evidence>
<evidence type="ECO:0000313" key="1">
    <source>
        <dbReference type="EMBL" id="OEG71839.1"/>
    </source>
</evidence>
<dbReference type="AlphaFoldDB" id="A0A1E5IMX0"/>
<gene>
    <name evidence="1" type="ORF">ATZ36_12415</name>
</gene>
<dbReference type="EMBL" id="LNVX01000042">
    <property type="protein sequence ID" value="OEG71839.1"/>
    <property type="molecule type" value="Genomic_DNA"/>
</dbReference>
<reference evidence="1 2" key="1">
    <citation type="submission" date="2015-11" db="EMBL/GenBank/DDBJ databases">
        <title>Evidence for parallel genomic evolution in an endosymbiosis of termite gut flagellates.</title>
        <authorList>
            <person name="Zheng H."/>
        </authorList>
    </citation>
    <scope>NUCLEOTIDE SEQUENCE [LARGE SCALE GENOMIC DNA]</scope>
    <source>
        <strain evidence="1 2">CET450</strain>
    </source>
</reference>
<comment type="caution">
    <text evidence="1">The sequence shown here is derived from an EMBL/GenBank/DDBJ whole genome shotgun (WGS) entry which is preliminary data.</text>
</comment>
<sequence length="83" mass="9394">MDAFVGPTELDFDMAKWLKEYNISFKIIANKCDKVSKNVPEDEIRSKAAECFGTDKSNVFTVSAKKRSGFSKLKTDILKFFSS</sequence>
<dbReference type="Proteomes" id="UP000095237">
    <property type="component" value="Unassembled WGS sequence"/>
</dbReference>
<keyword evidence="2" id="KW-1185">Reference proteome</keyword>
<dbReference type="Gene3D" id="3.40.50.300">
    <property type="entry name" value="P-loop containing nucleotide triphosphate hydrolases"/>
    <property type="match status" value="1"/>
</dbReference>